<evidence type="ECO:0000256" key="10">
    <source>
        <dbReference type="ARBA" id="ARBA00023136"/>
    </source>
</evidence>
<evidence type="ECO:0000256" key="12">
    <source>
        <dbReference type="ARBA" id="ARBA00023180"/>
    </source>
</evidence>
<evidence type="ECO:0000256" key="1">
    <source>
        <dbReference type="ARBA" id="ARBA00001936"/>
    </source>
</evidence>
<evidence type="ECO:0000256" key="14">
    <source>
        <dbReference type="ARBA" id="ARBA00060399"/>
    </source>
</evidence>
<dbReference type="PANTHER" id="PTHR48410">
    <property type="entry name" value="GLYCOSYLINOSITOL PHOSPHORYLCERAMIDE MANNOSYL TRANSFERASE 1"/>
    <property type="match status" value="1"/>
</dbReference>
<evidence type="ECO:0000259" key="16">
    <source>
        <dbReference type="PROSITE" id="PS50213"/>
    </source>
</evidence>
<evidence type="ECO:0000256" key="3">
    <source>
        <dbReference type="ARBA" id="ARBA00008700"/>
    </source>
</evidence>
<organism evidence="17 18">
    <name type="scientific">Arabidopsis arenosa</name>
    <name type="common">Sand rock-cress</name>
    <name type="synonym">Cardaminopsis arenosa</name>
    <dbReference type="NCBI Taxonomy" id="38785"/>
    <lineage>
        <taxon>Eukaryota</taxon>
        <taxon>Viridiplantae</taxon>
        <taxon>Streptophyta</taxon>
        <taxon>Embryophyta</taxon>
        <taxon>Tracheophyta</taxon>
        <taxon>Spermatophyta</taxon>
        <taxon>Magnoliopsida</taxon>
        <taxon>eudicotyledons</taxon>
        <taxon>Gunneridae</taxon>
        <taxon>Pentapetalae</taxon>
        <taxon>rosids</taxon>
        <taxon>malvids</taxon>
        <taxon>Brassicales</taxon>
        <taxon>Brassicaceae</taxon>
        <taxon>Camelineae</taxon>
        <taxon>Arabidopsis</taxon>
    </lineage>
</organism>
<keyword evidence="9 15" id="KW-1133">Transmembrane helix</keyword>
<feature type="domain" description="FAS1" evidence="16">
    <location>
        <begin position="32"/>
        <end position="183"/>
    </location>
</feature>
<dbReference type="InterPro" id="IPR053318">
    <property type="entry name" value="GT64"/>
</dbReference>
<dbReference type="InterPro" id="IPR029044">
    <property type="entry name" value="Nucleotide-diphossugar_trans"/>
</dbReference>
<keyword evidence="8" id="KW-0654">Proteoglycan</keyword>
<dbReference type="InterPro" id="IPR015338">
    <property type="entry name" value="GT64_dom"/>
</dbReference>
<evidence type="ECO:0000313" key="18">
    <source>
        <dbReference type="Proteomes" id="UP000682877"/>
    </source>
</evidence>
<evidence type="ECO:0000256" key="8">
    <source>
        <dbReference type="ARBA" id="ARBA00022974"/>
    </source>
</evidence>
<feature type="transmembrane region" description="Helical" evidence="15">
    <location>
        <begin position="12"/>
        <end position="31"/>
    </location>
</feature>
<dbReference type="FunFam" id="3.90.550.10:FF:000058">
    <property type="entry name" value="Exostosin-like glycosyltransferase 2"/>
    <property type="match status" value="1"/>
</dbReference>
<dbReference type="InterPro" id="IPR036378">
    <property type="entry name" value="FAS1_dom_sf"/>
</dbReference>
<gene>
    <name evidence="17" type="ORF">AARE701A_LOCUS13507</name>
</gene>
<evidence type="ECO:0000256" key="6">
    <source>
        <dbReference type="ARBA" id="ARBA00022723"/>
    </source>
</evidence>
<name>A0A8S2AET0_ARAAE</name>
<keyword evidence="12" id="KW-0325">Glycoprotein</keyword>
<keyword evidence="10 15" id="KW-0472">Membrane</keyword>
<dbReference type="Gene3D" id="2.30.180.10">
    <property type="entry name" value="FAS1 domain"/>
    <property type="match status" value="1"/>
</dbReference>
<keyword evidence="7" id="KW-0735">Signal-anchor</keyword>
<dbReference type="GO" id="GO:0016020">
    <property type="term" value="C:membrane"/>
    <property type="evidence" value="ECO:0007669"/>
    <property type="project" value="InterPro"/>
</dbReference>
<accession>A0A8S2AET0</accession>
<dbReference type="Pfam" id="PF09258">
    <property type="entry name" value="Glyco_transf_64"/>
    <property type="match status" value="1"/>
</dbReference>
<evidence type="ECO:0000256" key="7">
    <source>
        <dbReference type="ARBA" id="ARBA00022968"/>
    </source>
</evidence>
<keyword evidence="5 15" id="KW-0812">Transmembrane</keyword>
<dbReference type="InterPro" id="IPR000782">
    <property type="entry name" value="FAS1_domain"/>
</dbReference>
<dbReference type="PANTHER" id="PTHR48410:SF1">
    <property type="entry name" value="GLYCOSYLINOSITOL PHOSPHORYLCERAMIDE MANNOSYL TRANSFERASE 1"/>
    <property type="match status" value="1"/>
</dbReference>
<evidence type="ECO:0000256" key="4">
    <source>
        <dbReference type="ARBA" id="ARBA00022679"/>
    </source>
</evidence>
<comment type="similarity">
    <text evidence="3">Belongs to the glycosyltransferase 64 family.</text>
</comment>
<evidence type="ECO:0000256" key="5">
    <source>
        <dbReference type="ARBA" id="ARBA00022692"/>
    </source>
</evidence>
<evidence type="ECO:0000256" key="15">
    <source>
        <dbReference type="SAM" id="Phobius"/>
    </source>
</evidence>
<dbReference type="GO" id="GO:0016757">
    <property type="term" value="F:glycosyltransferase activity"/>
    <property type="evidence" value="ECO:0007669"/>
    <property type="project" value="InterPro"/>
</dbReference>
<evidence type="ECO:0000256" key="11">
    <source>
        <dbReference type="ARBA" id="ARBA00023157"/>
    </source>
</evidence>
<sequence>MKKPHFLKNPVFFLFLLITASSLTILIFSFLKLPETTPVTGNHHLRKLGDDISDELGFFGKMMIEMLPEDLVFTAFVPSEKSFSRDLGLKLNSSRPIKSQEDDDGDNTYAVVSRIMSFAVVPYKVEEVDLGKDETASYESLSGFTLKIWKKRNGGGLVVNGVESEKMGLKRGKIIVHIMNGVMGGGEVSKEMGACSLAYRRGDQKLRKFVTARSTKFLLFCCIAFVLVTIVCRSSRPWVNSSIAVADRISGSRKGYTLLMNTWKRYDLLKKSVSHYASCSRLDSIHIVWSEPNPPSDSLKKYLQNVLKKKSRDGHEVELRFDINKEDSLNNRFKEIKDLKTDAVFSIDDDIIFPCHTVDFAFNVWESAPDTMVGFVPRVHWPEKSNDKANYYTYSGWWSVWWSGTYSMVLSKAAFFHKKYLSLYTNSMPASIREFTTKNRNCEDIAMSFLVANATNAPAIWVKGKIYEIGSTGISSIGGHTEKRTHCVNRFVQEFGKMPLVYTSMKAVDCRNLWFW</sequence>
<dbReference type="AlphaFoldDB" id="A0A8S2AET0"/>
<dbReference type="Proteomes" id="UP000682877">
    <property type="component" value="Chromosome 5"/>
</dbReference>
<dbReference type="GO" id="GO:0012505">
    <property type="term" value="C:endomembrane system"/>
    <property type="evidence" value="ECO:0007669"/>
    <property type="project" value="UniProtKB-SubCell"/>
</dbReference>
<reference evidence="17" key="1">
    <citation type="submission" date="2021-01" db="EMBL/GenBank/DDBJ databases">
        <authorList>
            <person name="Bezrukov I."/>
        </authorList>
    </citation>
    <scope>NUCLEOTIDE SEQUENCE</scope>
</reference>
<keyword evidence="6" id="KW-0479">Metal-binding</keyword>
<dbReference type="Gene3D" id="3.90.550.10">
    <property type="entry name" value="Spore Coat Polysaccharide Biosynthesis Protein SpsA, Chain A"/>
    <property type="match status" value="1"/>
</dbReference>
<evidence type="ECO:0000256" key="9">
    <source>
        <dbReference type="ARBA" id="ARBA00022989"/>
    </source>
</evidence>
<proteinExistence type="inferred from homology"/>
<evidence type="ECO:0000256" key="13">
    <source>
        <dbReference type="ARBA" id="ARBA00023211"/>
    </source>
</evidence>
<evidence type="ECO:0000313" key="17">
    <source>
        <dbReference type="EMBL" id="CAE6076378.1"/>
    </source>
</evidence>
<keyword evidence="11" id="KW-1015">Disulfide bond</keyword>
<keyword evidence="18" id="KW-1185">Reference proteome</keyword>
<keyword evidence="13" id="KW-0464">Manganese</keyword>
<dbReference type="EMBL" id="LR999455">
    <property type="protein sequence ID" value="CAE6076378.1"/>
    <property type="molecule type" value="Genomic_DNA"/>
</dbReference>
<feature type="transmembrane region" description="Helical" evidence="15">
    <location>
        <begin position="210"/>
        <end position="231"/>
    </location>
</feature>
<comment type="subcellular location">
    <subcellularLocation>
        <location evidence="14">Endomembrane system</location>
        <topology evidence="14">Single-pass type II membrane protein</topology>
    </subcellularLocation>
</comment>
<dbReference type="PROSITE" id="PS50213">
    <property type="entry name" value="FAS1"/>
    <property type="match status" value="1"/>
</dbReference>
<keyword evidence="4" id="KW-0808">Transferase</keyword>
<comment type="similarity">
    <text evidence="2">Belongs to the fasciclin-like AGP family.</text>
</comment>
<dbReference type="GO" id="GO:0046872">
    <property type="term" value="F:metal ion binding"/>
    <property type="evidence" value="ECO:0007669"/>
    <property type="project" value="UniProtKB-KW"/>
</dbReference>
<comment type="cofactor">
    <cofactor evidence="1">
        <name>Mn(2+)</name>
        <dbReference type="ChEBI" id="CHEBI:29035"/>
    </cofactor>
</comment>
<protein>
    <recommendedName>
        <fullName evidence="16">FAS1 domain-containing protein</fullName>
    </recommendedName>
</protein>
<evidence type="ECO:0000256" key="2">
    <source>
        <dbReference type="ARBA" id="ARBA00007843"/>
    </source>
</evidence>
<dbReference type="SUPFAM" id="SSF53448">
    <property type="entry name" value="Nucleotide-diphospho-sugar transferases"/>
    <property type="match status" value="1"/>
</dbReference>